<accession>A0A6B0U2C2</accession>
<evidence type="ECO:0000313" key="1">
    <source>
        <dbReference type="EMBL" id="MXU85738.1"/>
    </source>
</evidence>
<organism evidence="1">
    <name type="scientific">Ixodes ricinus</name>
    <name type="common">Common tick</name>
    <name type="synonym">Acarus ricinus</name>
    <dbReference type="NCBI Taxonomy" id="34613"/>
    <lineage>
        <taxon>Eukaryota</taxon>
        <taxon>Metazoa</taxon>
        <taxon>Ecdysozoa</taxon>
        <taxon>Arthropoda</taxon>
        <taxon>Chelicerata</taxon>
        <taxon>Arachnida</taxon>
        <taxon>Acari</taxon>
        <taxon>Parasitiformes</taxon>
        <taxon>Ixodida</taxon>
        <taxon>Ixodoidea</taxon>
        <taxon>Ixodidae</taxon>
        <taxon>Ixodinae</taxon>
        <taxon>Ixodes</taxon>
    </lineage>
</organism>
<proteinExistence type="predicted"/>
<dbReference type="EMBL" id="GIFC01003655">
    <property type="protein sequence ID" value="MXU85738.1"/>
    <property type="molecule type" value="Transcribed_RNA"/>
</dbReference>
<sequence>MLITWVQTSKPLLAVSLSRKASAAPEVQKNGKRKYRPQAHYWQVAYDVKSDEHRRQRNAQEARRRKAVMFARCMSKQKTDCRTSTFT</sequence>
<protein>
    <submittedName>
        <fullName evidence="1">Putative secreted protein</fullName>
    </submittedName>
</protein>
<dbReference type="AlphaFoldDB" id="A0A6B0U2C2"/>
<reference evidence="1" key="1">
    <citation type="submission" date="2019-12" db="EMBL/GenBank/DDBJ databases">
        <title>An insight into the sialome of adult female Ixodes ricinus ticks feeding for 6 days.</title>
        <authorList>
            <person name="Perner J."/>
            <person name="Ribeiro J.M.C."/>
        </authorList>
    </citation>
    <scope>NUCLEOTIDE SEQUENCE</scope>
    <source>
        <strain evidence="1">Semi-engorged</strain>
        <tissue evidence="1">Salivary glands</tissue>
    </source>
</reference>
<name>A0A6B0U2C2_IXORI</name>